<dbReference type="Pfam" id="PF00270">
    <property type="entry name" value="DEAD"/>
    <property type="match status" value="1"/>
</dbReference>
<accession>A0A7J7MM91</accession>
<dbReference type="GO" id="GO:0016787">
    <property type="term" value="F:hydrolase activity"/>
    <property type="evidence" value="ECO:0007669"/>
    <property type="project" value="UniProtKB-KW"/>
</dbReference>
<dbReference type="GO" id="GO:0005634">
    <property type="term" value="C:nucleus"/>
    <property type="evidence" value="ECO:0007669"/>
    <property type="project" value="TreeGrafter"/>
</dbReference>
<keyword evidence="2" id="KW-0547">Nucleotide-binding</keyword>
<keyword evidence="5" id="KW-0067">ATP-binding</keyword>
<keyword evidence="4" id="KW-0347">Helicase</keyword>
<comment type="catalytic activity">
    <reaction evidence="6">
        <text>ATP + H2O = ADP + phosphate + H(+)</text>
        <dbReference type="Rhea" id="RHEA:13065"/>
        <dbReference type="ChEBI" id="CHEBI:15377"/>
        <dbReference type="ChEBI" id="CHEBI:15378"/>
        <dbReference type="ChEBI" id="CHEBI:30616"/>
        <dbReference type="ChEBI" id="CHEBI:43474"/>
        <dbReference type="ChEBI" id="CHEBI:456216"/>
        <dbReference type="EC" id="3.6.4.13"/>
    </reaction>
</comment>
<feature type="domain" description="Helicase ATP-binding" evidence="8">
    <location>
        <begin position="269"/>
        <end position="430"/>
    </location>
</feature>
<name>A0A7J7MM91_9MAGN</name>
<evidence type="ECO:0000256" key="7">
    <source>
        <dbReference type="SAM" id="MobiDB-lite"/>
    </source>
</evidence>
<dbReference type="GO" id="GO:0003723">
    <property type="term" value="F:RNA binding"/>
    <property type="evidence" value="ECO:0007669"/>
    <property type="project" value="TreeGrafter"/>
</dbReference>
<evidence type="ECO:0000256" key="2">
    <source>
        <dbReference type="ARBA" id="ARBA00022741"/>
    </source>
</evidence>
<evidence type="ECO:0000256" key="1">
    <source>
        <dbReference type="ARBA" id="ARBA00012552"/>
    </source>
</evidence>
<evidence type="ECO:0000256" key="3">
    <source>
        <dbReference type="ARBA" id="ARBA00022801"/>
    </source>
</evidence>
<dbReference type="GO" id="GO:0005524">
    <property type="term" value="F:ATP binding"/>
    <property type="evidence" value="ECO:0007669"/>
    <property type="project" value="UniProtKB-KW"/>
</dbReference>
<dbReference type="AlphaFoldDB" id="A0A7J7MM91"/>
<dbReference type="InterPro" id="IPR002464">
    <property type="entry name" value="DNA/RNA_helicase_DEAH_CS"/>
</dbReference>
<comment type="caution">
    <text evidence="9">The sequence shown here is derived from an EMBL/GenBank/DDBJ whole genome shotgun (WGS) entry which is preliminary data.</text>
</comment>
<feature type="compositionally biased region" description="Gly residues" evidence="7">
    <location>
        <begin position="44"/>
        <end position="65"/>
    </location>
</feature>
<evidence type="ECO:0000256" key="4">
    <source>
        <dbReference type="ARBA" id="ARBA00022806"/>
    </source>
</evidence>
<feature type="region of interest" description="Disordered" evidence="7">
    <location>
        <begin position="35"/>
        <end position="70"/>
    </location>
</feature>
<evidence type="ECO:0000256" key="5">
    <source>
        <dbReference type="ARBA" id="ARBA00022840"/>
    </source>
</evidence>
<dbReference type="PANTHER" id="PTHR18934:SF237">
    <property type="entry name" value="ATP-DEPENDENT DNA_RNA HELICASE DHX36"/>
    <property type="match status" value="1"/>
</dbReference>
<evidence type="ECO:0000259" key="8">
    <source>
        <dbReference type="PROSITE" id="PS51192"/>
    </source>
</evidence>
<reference evidence="9 10" key="1">
    <citation type="journal article" date="2020" name="IScience">
        <title>Genome Sequencing of the Endangered Kingdonia uniflora (Circaeasteraceae, Ranunculales) Reveals Potential Mechanisms of Evolutionary Specialization.</title>
        <authorList>
            <person name="Sun Y."/>
            <person name="Deng T."/>
            <person name="Zhang A."/>
            <person name="Moore M.J."/>
            <person name="Landis J.B."/>
            <person name="Lin N."/>
            <person name="Zhang H."/>
            <person name="Zhang X."/>
            <person name="Huang J."/>
            <person name="Zhang X."/>
            <person name="Sun H."/>
            <person name="Wang H."/>
        </authorList>
    </citation>
    <scope>NUCLEOTIDE SEQUENCE [LARGE SCALE GENOMIC DNA]</scope>
    <source>
        <strain evidence="9">TB1705</strain>
        <tissue evidence="9">Leaf</tissue>
    </source>
</reference>
<dbReference type="SUPFAM" id="SSF52540">
    <property type="entry name" value="P-loop containing nucleoside triphosphate hydrolases"/>
    <property type="match status" value="1"/>
</dbReference>
<evidence type="ECO:0000313" key="10">
    <source>
        <dbReference type="Proteomes" id="UP000541444"/>
    </source>
</evidence>
<dbReference type="InterPro" id="IPR027417">
    <property type="entry name" value="P-loop_NTPase"/>
</dbReference>
<sequence length="512" mass="57357">MPLRQLSCNYQSFFFYKSLPNLALRLQTNIFTTMSNRPNYQAGSRGGGGGGGRRGGGRGGGNGRGGRGEQRWWDPVWRAERLREKGSGNPVEFFDENEWWSKMEQMKRVGKQELVVKKNYGRQGEQSFADMAHQLGLYFHTYNKGKTLVVSKAPLPDYRADLDERHGSSQKEILMSTETERRVGSLLTGSTGEVPVIGSSDSSSRGSKQLLHATDIPSSGSTVKVDTAKETFSIELKNKQDKMKASESLKAMHSVRVKLPAYKVKAEFLKAVIENQVLVVSGETGCGKTTQIPQFILEEEILCLRGADCNIICTQPRRISAISVSARISSERGENLGETVGYQIRLEAKRSAQTRLTFCTTGVSDPDLTGVSHLLVDEIHERGMNEDFLIIILRDLLIRRPDLRLILMSATINADMFSKYFGNAPTINIPGLTFPVAEMFLEDTLEKTGYRIISEFENFQGNFKRRKQTDKNKDPLTQLFEEVHIDSHYKNYSISTRKSLEAWSGAQLDLGL</sequence>
<dbReference type="PROSITE" id="PS51192">
    <property type="entry name" value="HELICASE_ATP_BIND_1"/>
    <property type="match status" value="1"/>
</dbReference>
<dbReference type="EC" id="3.6.4.13" evidence="1"/>
<dbReference type="InterPro" id="IPR011545">
    <property type="entry name" value="DEAD/DEAH_box_helicase_dom"/>
</dbReference>
<dbReference type="InterPro" id="IPR014001">
    <property type="entry name" value="Helicase_ATP-bd"/>
</dbReference>
<dbReference type="CDD" id="cd17917">
    <property type="entry name" value="DEXHc_RHA-like"/>
    <property type="match status" value="1"/>
</dbReference>
<proteinExistence type="predicted"/>
<evidence type="ECO:0000313" key="9">
    <source>
        <dbReference type="EMBL" id="KAF6156013.1"/>
    </source>
</evidence>
<dbReference type="Gene3D" id="3.40.50.300">
    <property type="entry name" value="P-loop containing nucleotide triphosphate hydrolases"/>
    <property type="match status" value="1"/>
</dbReference>
<keyword evidence="3" id="KW-0378">Hydrolase</keyword>
<keyword evidence="10" id="KW-1185">Reference proteome</keyword>
<dbReference type="EMBL" id="JACGCM010001390">
    <property type="protein sequence ID" value="KAF6156013.1"/>
    <property type="molecule type" value="Genomic_DNA"/>
</dbReference>
<dbReference type="PROSITE" id="PS00690">
    <property type="entry name" value="DEAH_ATP_HELICASE"/>
    <property type="match status" value="1"/>
</dbReference>
<dbReference type="GO" id="GO:0003724">
    <property type="term" value="F:RNA helicase activity"/>
    <property type="evidence" value="ECO:0007669"/>
    <property type="project" value="UniProtKB-EC"/>
</dbReference>
<organism evidence="9 10">
    <name type="scientific">Kingdonia uniflora</name>
    <dbReference type="NCBI Taxonomy" id="39325"/>
    <lineage>
        <taxon>Eukaryota</taxon>
        <taxon>Viridiplantae</taxon>
        <taxon>Streptophyta</taxon>
        <taxon>Embryophyta</taxon>
        <taxon>Tracheophyta</taxon>
        <taxon>Spermatophyta</taxon>
        <taxon>Magnoliopsida</taxon>
        <taxon>Ranunculales</taxon>
        <taxon>Circaeasteraceae</taxon>
        <taxon>Kingdonia</taxon>
    </lineage>
</organism>
<dbReference type="OrthoDB" id="5600252at2759"/>
<gene>
    <name evidence="9" type="ORF">GIB67_035370</name>
</gene>
<dbReference type="FunFam" id="3.40.50.300:FF:000500">
    <property type="entry name" value="ATP-dependent RNA helicase DHX29"/>
    <property type="match status" value="1"/>
</dbReference>
<dbReference type="Proteomes" id="UP000541444">
    <property type="component" value="Unassembled WGS sequence"/>
</dbReference>
<dbReference type="SMART" id="SM00487">
    <property type="entry name" value="DEXDc"/>
    <property type="match status" value="1"/>
</dbReference>
<dbReference type="PANTHER" id="PTHR18934">
    <property type="entry name" value="ATP-DEPENDENT RNA HELICASE"/>
    <property type="match status" value="1"/>
</dbReference>
<feature type="non-terminal residue" evidence="9">
    <location>
        <position position="1"/>
    </location>
</feature>
<protein>
    <recommendedName>
        <fullName evidence="1">RNA helicase</fullName>
        <ecNumber evidence="1">3.6.4.13</ecNumber>
    </recommendedName>
</protein>
<evidence type="ECO:0000256" key="6">
    <source>
        <dbReference type="ARBA" id="ARBA00047984"/>
    </source>
</evidence>